<keyword evidence="2 5" id="KW-0378">Hydrolase</keyword>
<proteinExistence type="inferred from homology"/>
<protein>
    <submittedName>
        <fullName evidence="5">Peptidoglycan hydrolase</fullName>
        <ecNumber evidence="5">3.2.1.-</ecNumber>
    </submittedName>
</protein>
<dbReference type="Pfam" id="PF01832">
    <property type="entry name" value="Glucosaminidase"/>
    <property type="match status" value="1"/>
</dbReference>
<dbReference type="AlphaFoldDB" id="A0A239WEL4"/>
<evidence type="ECO:0000313" key="6">
    <source>
        <dbReference type="Proteomes" id="UP000215144"/>
    </source>
</evidence>
<keyword evidence="3" id="KW-0472">Membrane</keyword>
<sequence>MRRRFKFSFFICLVVVFFLTAIVPLALNYGSLAVEKKVSTGLDNDRFIEQIAPKVVDLSEYYGIRPSVLIAQAAYDSDFGQNLLAAKYNNLFAVEAKPGEDSIRLKNTERNEGNIVESEKIYAIYPSWDHALEIYLAGLKDGSLANKKLYEILATASSISVATQAFYRYDYTQDDDYANQLESIITEYNLTTYDKIND</sequence>
<evidence type="ECO:0000313" key="5">
    <source>
        <dbReference type="EMBL" id="SNV32852.1"/>
    </source>
</evidence>
<dbReference type="KEGG" id="saco:SAME_00203"/>
<feature type="transmembrane region" description="Helical" evidence="3">
    <location>
        <begin position="7"/>
        <end position="27"/>
    </location>
</feature>
<dbReference type="Gene3D" id="1.10.530.10">
    <property type="match status" value="1"/>
</dbReference>
<dbReference type="PANTHER" id="PTHR33308">
    <property type="entry name" value="PEPTIDOGLYCAN HYDROLASE FLGJ"/>
    <property type="match status" value="1"/>
</dbReference>
<accession>A0A239WEL4</accession>
<dbReference type="Gene3D" id="4.10.80.30">
    <property type="entry name" value="DNA polymerase, domain 6"/>
    <property type="match status" value="1"/>
</dbReference>
<dbReference type="InterPro" id="IPR051056">
    <property type="entry name" value="Glycosyl_Hydrolase_73"/>
</dbReference>
<dbReference type="GO" id="GO:0004040">
    <property type="term" value="F:amidase activity"/>
    <property type="evidence" value="ECO:0007669"/>
    <property type="project" value="InterPro"/>
</dbReference>
<dbReference type="EMBL" id="LT906454">
    <property type="protein sequence ID" value="SNV32852.1"/>
    <property type="molecule type" value="Genomic_DNA"/>
</dbReference>
<reference evidence="5 6" key="1">
    <citation type="submission" date="2017-06" db="EMBL/GenBank/DDBJ databases">
        <authorList>
            <consortium name="Pathogen Informatics"/>
        </authorList>
    </citation>
    <scope>NUCLEOTIDE SEQUENCE [LARGE SCALE GENOMIC DNA]</scope>
    <source>
        <strain evidence="5 6">NCTC11291</strain>
    </source>
</reference>
<dbReference type="GO" id="GO:0016798">
    <property type="term" value="F:hydrolase activity, acting on glycosyl bonds"/>
    <property type="evidence" value="ECO:0007669"/>
    <property type="project" value="UniProtKB-KW"/>
</dbReference>
<keyword evidence="3" id="KW-0812">Transmembrane</keyword>
<dbReference type="Proteomes" id="UP000215144">
    <property type="component" value="Chromosome 1"/>
</dbReference>
<evidence type="ECO:0000256" key="1">
    <source>
        <dbReference type="ARBA" id="ARBA00010266"/>
    </source>
</evidence>
<dbReference type="SMART" id="SM00047">
    <property type="entry name" value="LYZ2"/>
    <property type="match status" value="1"/>
</dbReference>
<keyword evidence="3" id="KW-1133">Transmembrane helix</keyword>
<evidence type="ECO:0000259" key="4">
    <source>
        <dbReference type="SMART" id="SM00047"/>
    </source>
</evidence>
<dbReference type="InterPro" id="IPR002901">
    <property type="entry name" value="MGlyc_endo_b_GlcNAc-like_dom"/>
</dbReference>
<keyword evidence="5" id="KW-0326">Glycosidase</keyword>
<dbReference type="EC" id="3.2.1.-" evidence="5"/>
<evidence type="ECO:0000256" key="2">
    <source>
        <dbReference type="ARBA" id="ARBA00022801"/>
    </source>
</evidence>
<dbReference type="PANTHER" id="PTHR33308:SF9">
    <property type="entry name" value="PEPTIDOGLYCAN HYDROLASE FLGJ"/>
    <property type="match status" value="1"/>
</dbReference>
<feature type="domain" description="Mannosyl-glycoprotein endo-beta-N-acetylglucosamidase-like" evidence="4">
    <location>
        <begin position="37"/>
        <end position="194"/>
    </location>
</feature>
<comment type="similarity">
    <text evidence="1">Belongs to the glycosyl hydrolase 73 family.</text>
</comment>
<dbReference type="OrthoDB" id="977752at2"/>
<gene>
    <name evidence="5" type="primary">lytG</name>
    <name evidence="5" type="ORF">SAMEA4504048_00203</name>
</gene>
<evidence type="ECO:0000256" key="3">
    <source>
        <dbReference type="SAM" id="Phobius"/>
    </source>
</evidence>
<organism evidence="5 6">
    <name type="scientific">Streptococcus acidominimus</name>
    <dbReference type="NCBI Taxonomy" id="1326"/>
    <lineage>
        <taxon>Bacteria</taxon>
        <taxon>Bacillati</taxon>
        <taxon>Bacillota</taxon>
        <taxon>Bacilli</taxon>
        <taxon>Lactobacillales</taxon>
        <taxon>Streptococcaceae</taxon>
        <taxon>Streptococcus</taxon>
    </lineage>
</organism>
<name>A0A239WEL4_STRAI</name>